<proteinExistence type="predicted"/>
<accession>A0A7S0TTS8</accession>
<keyword evidence="1" id="KW-0732">Signal</keyword>
<gene>
    <name evidence="2" type="ORF">HAND1043_LOCUS9585</name>
</gene>
<dbReference type="AlphaFoldDB" id="A0A7S0TTS8"/>
<reference evidence="2" key="1">
    <citation type="submission" date="2021-01" db="EMBL/GenBank/DDBJ databases">
        <authorList>
            <person name="Corre E."/>
            <person name="Pelletier E."/>
            <person name="Niang G."/>
            <person name="Scheremetjew M."/>
            <person name="Finn R."/>
            <person name="Kale V."/>
            <person name="Holt S."/>
            <person name="Cochrane G."/>
            <person name="Meng A."/>
            <person name="Brown T."/>
            <person name="Cohen L."/>
        </authorList>
    </citation>
    <scope>NUCLEOTIDE SEQUENCE</scope>
    <source>
        <strain evidence="2">CCMP441</strain>
    </source>
</reference>
<sequence length="361" mass="39066">VPEQGRVSMGHHHPLRLLLPTLALALLAGLGAAQTLPYSLDGISCLDQATLDARIERSLVSDSDKSAAKEGCKLACQRVEETVVSKGANCQKTAEYIVEVLSMTTGGTAYNEDRAEELLHFLIHEHGEASTESCFDDIETHWNNREKHCTPPAYYPGDADGERALEKTYDAAINDEARASAIRRFATLFMRRKHKDDDGHDHFCMGAMRNILTDPAATAFMSEARGGLCPPLLTSDWDDDSCTTGCWDQIKLAAAAAGGPKCCLAAYYADMYDFTYRPGGLDAENSLQLPKSARGLQSGCSTDRLPCTYVYDAMLKCEDKGSDDREDYNPKKCGHSGAPALAASPLLALLGAVAVLFCRAG</sequence>
<dbReference type="EMBL" id="HBFK01015599">
    <property type="protein sequence ID" value="CAD8743091.1"/>
    <property type="molecule type" value="Transcribed_RNA"/>
</dbReference>
<evidence type="ECO:0000256" key="1">
    <source>
        <dbReference type="SAM" id="SignalP"/>
    </source>
</evidence>
<organism evidence="2">
    <name type="scientific">Hemiselmis andersenii</name>
    <name type="common">Cryptophyte alga</name>
    <dbReference type="NCBI Taxonomy" id="464988"/>
    <lineage>
        <taxon>Eukaryota</taxon>
        <taxon>Cryptophyceae</taxon>
        <taxon>Cryptomonadales</taxon>
        <taxon>Hemiselmidaceae</taxon>
        <taxon>Hemiselmis</taxon>
    </lineage>
</organism>
<feature type="non-terminal residue" evidence="2">
    <location>
        <position position="1"/>
    </location>
</feature>
<name>A0A7S0TTS8_HEMAN</name>
<protein>
    <submittedName>
        <fullName evidence="2">Uncharacterized protein</fullName>
    </submittedName>
</protein>
<evidence type="ECO:0000313" key="2">
    <source>
        <dbReference type="EMBL" id="CAD8743091.1"/>
    </source>
</evidence>
<feature type="chain" id="PRO_5031109511" evidence="1">
    <location>
        <begin position="34"/>
        <end position="361"/>
    </location>
</feature>
<feature type="signal peptide" evidence="1">
    <location>
        <begin position="1"/>
        <end position="33"/>
    </location>
</feature>